<feature type="transmembrane region" description="Helical" evidence="8">
    <location>
        <begin position="350"/>
        <end position="369"/>
    </location>
</feature>
<comment type="caution">
    <text evidence="10">The sequence shown here is derived from an EMBL/GenBank/DDBJ whole genome shotgun (WGS) entry which is preliminary data.</text>
</comment>
<proteinExistence type="predicted"/>
<dbReference type="InterPro" id="IPR026032">
    <property type="entry name" value="HcaT-like"/>
</dbReference>
<feature type="transmembrane region" description="Helical" evidence="8">
    <location>
        <begin position="194"/>
        <end position="218"/>
    </location>
</feature>
<dbReference type="InterPro" id="IPR024989">
    <property type="entry name" value="MFS_assoc_dom"/>
</dbReference>
<feature type="transmembrane region" description="Helical" evidence="8">
    <location>
        <begin position="230"/>
        <end position="247"/>
    </location>
</feature>
<evidence type="ECO:0000256" key="5">
    <source>
        <dbReference type="ARBA" id="ARBA00022692"/>
    </source>
</evidence>
<evidence type="ECO:0000259" key="9">
    <source>
        <dbReference type="PROSITE" id="PS50850"/>
    </source>
</evidence>
<keyword evidence="3" id="KW-1003">Cell membrane</keyword>
<feature type="transmembrane region" description="Helical" evidence="8">
    <location>
        <begin position="153"/>
        <end position="173"/>
    </location>
</feature>
<dbReference type="Proteomes" id="UP000275281">
    <property type="component" value="Unassembled WGS sequence"/>
</dbReference>
<dbReference type="PANTHER" id="PTHR23522:SF10">
    <property type="entry name" value="3-PHENYLPROPIONIC ACID TRANSPORTER-RELATED"/>
    <property type="match status" value="1"/>
</dbReference>
<sequence length="375" mass="40879">MLSLTYLLYFGQLGILTPYLGIFLDGRGFSSADIGTLFALITLTRIIGPSLWAGVADKHGNPLQVMQLGSLLTVVLFAGVFFVQGFWWLTLVFALMMMFWTAVLPQLEVITLQHLKPTSVSYGKIRLWGSVGFIVFAVIVGQSIDVFGSETPIYVSTAVLALLFIATLYITPVDTPQQHDDVSGSWTLALKKPFVVFIVSSLLLQMSFGTFYGFFALYMRDLGYDGTQTGLLIALGVLAEVGIFLVASRIIIRFGVRLTLFISLALTAIRWWALGFAGELWLVVIVTQLLHALSFGLTHATSVHFIHHFFPHKFQSRGQAIYISLTFGIGGAVGHFLSGQLWQDGAGAELAFGMAGAFAMAGALLLFLAPKKAFG</sequence>
<dbReference type="Gene3D" id="1.20.1250.20">
    <property type="entry name" value="MFS general substrate transporter like domains"/>
    <property type="match status" value="2"/>
</dbReference>
<evidence type="ECO:0000256" key="4">
    <source>
        <dbReference type="ARBA" id="ARBA00022519"/>
    </source>
</evidence>
<evidence type="ECO:0000256" key="8">
    <source>
        <dbReference type="SAM" id="Phobius"/>
    </source>
</evidence>
<keyword evidence="6 8" id="KW-1133">Transmembrane helix</keyword>
<dbReference type="PIRSF" id="PIRSF004925">
    <property type="entry name" value="HcaT"/>
    <property type="match status" value="1"/>
</dbReference>
<dbReference type="SUPFAM" id="SSF103473">
    <property type="entry name" value="MFS general substrate transporter"/>
    <property type="match status" value="1"/>
</dbReference>
<feature type="domain" description="Major facilitator superfamily (MFS) profile" evidence="9">
    <location>
        <begin position="193"/>
        <end position="375"/>
    </location>
</feature>
<evidence type="ECO:0000256" key="1">
    <source>
        <dbReference type="ARBA" id="ARBA00004429"/>
    </source>
</evidence>
<dbReference type="Pfam" id="PF12832">
    <property type="entry name" value="MFS_1_like"/>
    <property type="match status" value="1"/>
</dbReference>
<feature type="transmembrane region" description="Helical" evidence="8">
    <location>
        <begin position="6"/>
        <end position="24"/>
    </location>
</feature>
<dbReference type="InterPro" id="IPR020846">
    <property type="entry name" value="MFS_dom"/>
</dbReference>
<evidence type="ECO:0000313" key="11">
    <source>
        <dbReference type="Proteomes" id="UP000275281"/>
    </source>
</evidence>
<reference evidence="10 11" key="1">
    <citation type="submission" date="2018-11" db="EMBL/GenBank/DDBJ databases">
        <authorList>
            <person name="Ye M.-Q."/>
            <person name="Du Z.-J."/>
        </authorList>
    </citation>
    <scope>NUCLEOTIDE SEQUENCE [LARGE SCALE GENOMIC DNA]</scope>
    <source>
        <strain evidence="10 11">U0105</strain>
    </source>
</reference>
<keyword evidence="2" id="KW-0813">Transport</keyword>
<evidence type="ECO:0000313" key="10">
    <source>
        <dbReference type="EMBL" id="RPJ68832.1"/>
    </source>
</evidence>
<dbReference type="EMBL" id="RPOK01000001">
    <property type="protein sequence ID" value="RPJ68832.1"/>
    <property type="molecule type" value="Genomic_DNA"/>
</dbReference>
<feature type="transmembrane region" description="Helical" evidence="8">
    <location>
        <begin position="280"/>
        <end position="300"/>
    </location>
</feature>
<protein>
    <submittedName>
        <fullName evidence="10">MFS transporter</fullName>
    </submittedName>
</protein>
<evidence type="ECO:0000256" key="7">
    <source>
        <dbReference type="ARBA" id="ARBA00023136"/>
    </source>
</evidence>
<keyword evidence="11" id="KW-1185">Reference proteome</keyword>
<evidence type="ECO:0000256" key="6">
    <source>
        <dbReference type="ARBA" id="ARBA00022989"/>
    </source>
</evidence>
<dbReference type="NCBIfam" id="NF037955">
    <property type="entry name" value="mfs"/>
    <property type="match status" value="1"/>
</dbReference>
<keyword evidence="4" id="KW-0997">Cell inner membrane</keyword>
<keyword evidence="7 8" id="KW-0472">Membrane</keyword>
<feature type="transmembrane region" description="Helical" evidence="8">
    <location>
        <begin position="36"/>
        <end position="55"/>
    </location>
</feature>
<dbReference type="OrthoDB" id="9150135at2"/>
<dbReference type="AlphaFoldDB" id="A0A3N5Y454"/>
<feature type="transmembrane region" description="Helical" evidence="8">
    <location>
        <begin position="125"/>
        <end position="147"/>
    </location>
</feature>
<comment type="subcellular location">
    <subcellularLocation>
        <location evidence="1">Cell inner membrane</location>
        <topology evidence="1">Multi-pass membrane protein</topology>
    </subcellularLocation>
</comment>
<dbReference type="PANTHER" id="PTHR23522">
    <property type="entry name" value="BLL5896 PROTEIN"/>
    <property type="match status" value="1"/>
</dbReference>
<accession>A0A3N5Y454</accession>
<gene>
    <name evidence="10" type="ORF">DRW07_03055</name>
</gene>
<feature type="transmembrane region" description="Helical" evidence="8">
    <location>
        <begin position="320"/>
        <end position="338"/>
    </location>
</feature>
<dbReference type="GO" id="GO:0030395">
    <property type="term" value="F:lactose binding"/>
    <property type="evidence" value="ECO:0007669"/>
    <property type="project" value="TreeGrafter"/>
</dbReference>
<organism evidence="10 11">
    <name type="scientific">Alteromonas sediminis</name>
    <dbReference type="NCBI Taxonomy" id="2259342"/>
    <lineage>
        <taxon>Bacteria</taxon>
        <taxon>Pseudomonadati</taxon>
        <taxon>Pseudomonadota</taxon>
        <taxon>Gammaproteobacteria</taxon>
        <taxon>Alteromonadales</taxon>
        <taxon>Alteromonadaceae</taxon>
        <taxon>Alteromonas/Salinimonas group</taxon>
        <taxon>Alteromonas</taxon>
    </lineage>
</organism>
<feature type="transmembrane region" description="Helical" evidence="8">
    <location>
        <begin position="75"/>
        <end position="104"/>
    </location>
</feature>
<name>A0A3N5Y454_9ALTE</name>
<dbReference type="PROSITE" id="PS50850">
    <property type="entry name" value="MFS"/>
    <property type="match status" value="1"/>
</dbReference>
<dbReference type="GO" id="GO:0005886">
    <property type="term" value="C:plasma membrane"/>
    <property type="evidence" value="ECO:0007669"/>
    <property type="project" value="UniProtKB-SubCell"/>
</dbReference>
<dbReference type="GO" id="GO:0015528">
    <property type="term" value="F:lactose:proton symporter activity"/>
    <property type="evidence" value="ECO:0007669"/>
    <property type="project" value="TreeGrafter"/>
</dbReference>
<dbReference type="InterPro" id="IPR036259">
    <property type="entry name" value="MFS_trans_sf"/>
</dbReference>
<evidence type="ECO:0000256" key="3">
    <source>
        <dbReference type="ARBA" id="ARBA00022475"/>
    </source>
</evidence>
<evidence type="ECO:0000256" key="2">
    <source>
        <dbReference type="ARBA" id="ARBA00022448"/>
    </source>
</evidence>
<keyword evidence="5 8" id="KW-0812">Transmembrane</keyword>
<feature type="transmembrane region" description="Helical" evidence="8">
    <location>
        <begin position="254"/>
        <end position="274"/>
    </location>
</feature>